<reference evidence="6" key="1">
    <citation type="journal article" date="2014" name="Science">
        <title>Ancient hybridizations among the ancestral genomes of bread wheat.</title>
        <authorList>
            <consortium name="International Wheat Genome Sequencing Consortium,"/>
            <person name="Marcussen T."/>
            <person name="Sandve S.R."/>
            <person name="Heier L."/>
            <person name="Spannagl M."/>
            <person name="Pfeifer M."/>
            <person name="Jakobsen K.S."/>
            <person name="Wulff B.B."/>
            <person name="Steuernagel B."/>
            <person name="Mayer K.F."/>
            <person name="Olsen O.A."/>
        </authorList>
    </citation>
    <scope>NUCLEOTIDE SEQUENCE [LARGE SCALE GENOMIC DNA]</scope>
    <source>
        <strain evidence="6">cv. AL8/78</strain>
    </source>
</reference>
<comment type="similarity">
    <text evidence="1">Belongs to the PPR family. P subfamily.</text>
</comment>
<evidence type="ECO:0000256" key="4">
    <source>
        <dbReference type="PROSITE-ProRule" id="PRU00708"/>
    </source>
</evidence>
<dbReference type="Proteomes" id="UP000015105">
    <property type="component" value="Chromosome 6D"/>
</dbReference>
<reference evidence="5" key="3">
    <citation type="journal article" date="2017" name="Nature">
        <title>Genome sequence of the progenitor of the wheat D genome Aegilops tauschii.</title>
        <authorList>
            <person name="Luo M.C."/>
            <person name="Gu Y.Q."/>
            <person name="Puiu D."/>
            <person name="Wang H."/>
            <person name="Twardziok S.O."/>
            <person name="Deal K.R."/>
            <person name="Huo N."/>
            <person name="Zhu T."/>
            <person name="Wang L."/>
            <person name="Wang Y."/>
            <person name="McGuire P.E."/>
            <person name="Liu S."/>
            <person name="Long H."/>
            <person name="Ramasamy R.K."/>
            <person name="Rodriguez J.C."/>
            <person name="Van S.L."/>
            <person name="Yuan L."/>
            <person name="Wang Z."/>
            <person name="Xia Z."/>
            <person name="Xiao L."/>
            <person name="Anderson O.D."/>
            <person name="Ouyang S."/>
            <person name="Liang Y."/>
            <person name="Zimin A.V."/>
            <person name="Pertea G."/>
            <person name="Qi P."/>
            <person name="Bennetzen J.L."/>
            <person name="Dai X."/>
            <person name="Dawson M.W."/>
            <person name="Muller H.G."/>
            <person name="Kugler K."/>
            <person name="Rivarola-Duarte L."/>
            <person name="Spannagl M."/>
            <person name="Mayer K.F.X."/>
            <person name="Lu F.H."/>
            <person name="Bevan M.W."/>
            <person name="Leroy P."/>
            <person name="Li P."/>
            <person name="You F.M."/>
            <person name="Sun Q."/>
            <person name="Liu Z."/>
            <person name="Lyons E."/>
            <person name="Wicker T."/>
            <person name="Salzberg S.L."/>
            <person name="Devos K.M."/>
            <person name="Dvorak J."/>
        </authorList>
    </citation>
    <scope>NUCLEOTIDE SEQUENCE [LARGE SCALE GENOMIC DNA]</scope>
    <source>
        <strain evidence="5">cv. AL8/78</strain>
    </source>
</reference>
<dbReference type="Pfam" id="PF12854">
    <property type="entry name" value="PPR_1"/>
    <property type="match status" value="1"/>
</dbReference>
<dbReference type="InterPro" id="IPR011990">
    <property type="entry name" value="TPR-like_helical_dom_sf"/>
</dbReference>
<dbReference type="PROSITE" id="PS51375">
    <property type="entry name" value="PPR"/>
    <property type="match status" value="1"/>
</dbReference>
<evidence type="ECO:0000313" key="6">
    <source>
        <dbReference type="Proteomes" id="UP000015105"/>
    </source>
</evidence>
<keyword evidence="2" id="KW-0677">Repeat</keyword>
<dbReference type="AlphaFoldDB" id="A0A453N7Q1"/>
<dbReference type="Pfam" id="PF01535">
    <property type="entry name" value="PPR"/>
    <property type="match status" value="1"/>
</dbReference>
<evidence type="ECO:0000256" key="2">
    <source>
        <dbReference type="ARBA" id="ARBA00022737"/>
    </source>
</evidence>
<name>A0A453N7Q1_AEGTS</name>
<accession>A0A453N7Q1</accession>
<reference evidence="5" key="5">
    <citation type="journal article" date="2021" name="G3 (Bethesda)">
        <title>Aegilops tauschii genome assembly Aet v5.0 features greater sequence contiguity and improved annotation.</title>
        <authorList>
            <person name="Wang L."/>
            <person name="Zhu T."/>
            <person name="Rodriguez J.C."/>
            <person name="Deal K.R."/>
            <person name="Dubcovsky J."/>
            <person name="McGuire P.E."/>
            <person name="Lux T."/>
            <person name="Spannagl M."/>
            <person name="Mayer K.F.X."/>
            <person name="Baldrich P."/>
            <person name="Meyers B.C."/>
            <person name="Huo N."/>
            <person name="Gu Y.Q."/>
            <person name="Zhou H."/>
            <person name="Devos K.M."/>
            <person name="Bennetzen J.L."/>
            <person name="Unver T."/>
            <person name="Budak H."/>
            <person name="Gulick P.J."/>
            <person name="Galiba G."/>
            <person name="Kalapos B."/>
            <person name="Nelson D.R."/>
            <person name="Li P."/>
            <person name="You F.M."/>
            <person name="Luo M.C."/>
            <person name="Dvorak J."/>
        </authorList>
    </citation>
    <scope>NUCLEOTIDE SEQUENCE [LARGE SCALE GENOMIC DNA]</scope>
    <source>
        <strain evidence="5">cv. AL8/78</strain>
    </source>
</reference>
<dbReference type="Gramene" id="AET6Gv20263900.2">
    <property type="protein sequence ID" value="AET6Gv20263900.2"/>
    <property type="gene ID" value="AET6Gv20263900"/>
</dbReference>
<evidence type="ECO:0000313" key="5">
    <source>
        <dbReference type="EnsemblPlants" id="AET6Gv20263900.2"/>
    </source>
</evidence>
<dbReference type="STRING" id="200361.A0A453N7Q1"/>
<evidence type="ECO:0000256" key="1">
    <source>
        <dbReference type="ARBA" id="ARBA00007626"/>
    </source>
</evidence>
<dbReference type="NCBIfam" id="TIGR00756">
    <property type="entry name" value="PPR"/>
    <property type="match status" value="1"/>
</dbReference>
<dbReference type="InterPro" id="IPR002885">
    <property type="entry name" value="PPR_rpt"/>
</dbReference>
<evidence type="ECO:0000256" key="3">
    <source>
        <dbReference type="ARBA" id="ARBA00022946"/>
    </source>
</evidence>
<dbReference type="PANTHER" id="PTHR47941">
    <property type="entry name" value="PENTATRICOPEPTIDE REPEAT-CONTAINING PROTEIN 3, MITOCHONDRIAL"/>
    <property type="match status" value="1"/>
</dbReference>
<dbReference type="Gene3D" id="1.25.40.10">
    <property type="entry name" value="Tetratricopeptide repeat domain"/>
    <property type="match status" value="1"/>
</dbReference>
<feature type="repeat" description="PPR" evidence="4">
    <location>
        <begin position="98"/>
        <end position="132"/>
    </location>
</feature>
<proteinExistence type="inferred from homology"/>
<reference evidence="5" key="4">
    <citation type="submission" date="2019-03" db="UniProtKB">
        <authorList>
            <consortium name="EnsemblPlants"/>
        </authorList>
    </citation>
    <scope>IDENTIFICATION</scope>
</reference>
<keyword evidence="6" id="KW-1185">Reference proteome</keyword>
<dbReference type="EnsemblPlants" id="AET6Gv20263900.2">
    <property type="protein sequence ID" value="AET6Gv20263900.2"/>
    <property type="gene ID" value="AET6Gv20263900"/>
</dbReference>
<organism evidence="5 6">
    <name type="scientific">Aegilops tauschii subsp. strangulata</name>
    <name type="common">Goatgrass</name>
    <dbReference type="NCBI Taxonomy" id="200361"/>
    <lineage>
        <taxon>Eukaryota</taxon>
        <taxon>Viridiplantae</taxon>
        <taxon>Streptophyta</taxon>
        <taxon>Embryophyta</taxon>
        <taxon>Tracheophyta</taxon>
        <taxon>Spermatophyta</taxon>
        <taxon>Magnoliopsida</taxon>
        <taxon>Liliopsida</taxon>
        <taxon>Poales</taxon>
        <taxon>Poaceae</taxon>
        <taxon>BOP clade</taxon>
        <taxon>Pooideae</taxon>
        <taxon>Triticodae</taxon>
        <taxon>Triticeae</taxon>
        <taxon>Triticinae</taxon>
        <taxon>Aegilops</taxon>
    </lineage>
</organism>
<sequence length="214" mass="23784">MPRARPGSSSSSVSSRADQLLNKLKDHLGPRTLQPERAHQLFDKLLRQTVPVSAFALNGLFAVLARALPSAACTDGPALAIALFNRMNREGHQVIAPTNHTYNILIDCCCRSRFPGLGPAFFGRLLKTGIKANIITFHSLFKCQCDIKQMEEAFNRLLYRIPELPDSISYSIIIKSLCDNGRSQCALDLLRMKAKKGADHYPEVVAYNREEPMA</sequence>
<protein>
    <recommendedName>
        <fullName evidence="7">Pentatricopeptide repeat-containing protein</fullName>
    </recommendedName>
</protein>
<evidence type="ECO:0008006" key="7">
    <source>
        <dbReference type="Google" id="ProtNLM"/>
    </source>
</evidence>
<keyword evidence="3" id="KW-0809">Transit peptide</keyword>
<reference evidence="6" key="2">
    <citation type="journal article" date="2017" name="Nat. Plants">
        <title>The Aegilops tauschii genome reveals multiple impacts of transposons.</title>
        <authorList>
            <person name="Zhao G."/>
            <person name="Zou C."/>
            <person name="Li K."/>
            <person name="Wang K."/>
            <person name="Li T."/>
            <person name="Gao L."/>
            <person name="Zhang X."/>
            <person name="Wang H."/>
            <person name="Yang Z."/>
            <person name="Liu X."/>
            <person name="Jiang W."/>
            <person name="Mao L."/>
            <person name="Kong X."/>
            <person name="Jiao Y."/>
            <person name="Jia J."/>
        </authorList>
    </citation>
    <scope>NUCLEOTIDE SEQUENCE [LARGE SCALE GENOMIC DNA]</scope>
    <source>
        <strain evidence="6">cv. AL8/78</strain>
    </source>
</reference>